<dbReference type="AlphaFoldDB" id="A0A8J5XME8"/>
<feature type="chain" id="PRO_5035277291" evidence="2">
    <location>
        <begin position="16"/>
        <end position="295"/>
    </location>
</feature>
<accession>A0A8J5XME8</accession>
<evidence type="ECO:0000256" key="1">
    <source>
        <dbReference type="SAM" id="Phobius"/>
    </source>
</evidence>
<name>A0A8J5XME8_DIALT</name>
<evidence type="ECO:0000256" key="2">
    <source>
        <dbReference type="SAM" id="SignalP"/>
    </source>
</evidence>
<comment type="caution">
    <text evidence="3">The sequence shown here is derived from an EMBL/GenBank/DDBJ whole genome shotgun (WGS) entry which is preliminary data.</text>
</comment>
<dbReference type="Proteomes" id="UP000751190">
    <property type="component" value="Unassembled WGS sequence"/>
</dbReference>
<evidence type="ECO:0000313" key="3">
    <source>
        <dbReference type="EMBL" id="KAG8465225.1"/>
    </source>
</evidence>
<keyword evidence="1" id="KW-0812">Transmembrane</keyword>
<protein>
    <submittedName>
        <fullName evidence="3">Uncharacterized protein</fullName>
    </submittedName>
</protein>
<feature type="signal peptide" evidence="2">
    <location>
        <begin position="1"/>
        <end position="15"/>
    </location>
</feature>
<dbReference type="OrthoDB" id="10462895at2759"/>
<proteinExistence type="predicted"/>
<keyword evidence="4" id="KW-1185">Reference proteome</keyword>
<feature type="transmembrane region" description="Helical" evidence="1">
    <location>
        <begin position="252"/>
        <end position="272"/>
    </location>
</feature>
<organism evidence="3 4">
    <name type="scientific">Diacronema lutheri</name>
    <name type="common">Unicellular marine alga</name>
    <name type="synonym">Monochrysis lutheri</name>
    <dbReference type="NCBI Taxonomy" id="2081491"/>
    <lineage>
        <taxon>Eukaryota</taxon>
        <taxon>Haptista</taxon>
        <taxon>Haptophyta</taxon>
        <taxon>Pavlovophyceae</taxon>
        <taxon>Pavlovales</taxon>
        <taxon>Pavlovaceae</taxon>
        <taxon>Diacronema</taxon>
    </lineage>
</organism>
<reference evidence="3" key="1">
    <citation type="submission" date="2021-05" db="EMBL/GenBank/DDBJ databases">
        <title>The genome of the haptophyte Pavlova lutheri (Diacronema luteri, Pavlovales) - a model for lipid biosynthesis in eukaryotic algae.</title>
        <authorList>
            <person name="Hulatt C.J."/>
            <person name="Posewitz M.C."/>
        </authorList>
    </citation>
    <scope>NUCLEOTIDE SEQUENCE</scope>
    <source>
        <strain evidence="3">NIVA-4/92</strain>
    </source>
</reference>
<keyword evidence="1" id="KW-1133">Transmembrane helix</keyword>
<gene>
    <name evidence="3" type="ORF">KFE25_012588</name>
</gene>
<keyword evidence="2" id="KW-0732">Signal</keyword>
<keyword evidence="1" id="KW-0472">Membrane</keyword>
<sequence length="295" mass="30710">MRTFILAALAAAAQARGGSAPHVSSSGSTGQHCHTILSLNNDFSKLDVKGALNGHPIELSKKEEARPGGELALDMSIPCPTSNDDLTNPFTFTVTSVGSLLIYPQEDLTVMAAKVVSIEVDRLQISVRTPSPLSVSLTAEGPTFASTNGLEMTVTSGTATALKKSFDLTGFTATVPFNGYFVADDNTGELTLHLVDFDADFPVLEQTLGISGNFEVIGWLTALSGPAGRLVREHVQARVLEHAATSQGRRPAALAAGVGACALAALLVAAALRARRQAEAQPLRSSAQRAADSSA</sequence>
<evidence type="ECO:0000313" key="4">
    <source>
        <dbReference type="Proteomes" id="UP000751190"/>
    </source>
</evidence>
<dbReference type="EMBL" id="JAGTXO010000011">
    <property type="protein sequence ID" value="KAG8465225.1"/>
    <property type="molecule type" value="Genomic_DNA"/>
</dbReference>